<dbReference type="PANTHER" id="PTHR10359">
    <property type="entry name" value="A/G-SPECIFIC ADENINE GLYCOSYLASE/ENDONUCLEASE III"/>
    <property type="match status" value="1"/>
</dbReference>
<dbReference type="InterPro" id="IPR018702">
    <property type="entry name" value="DUF2207"/>
</dbReference>
<dbReference type="PROSITE" id="PS01155">
    <property type="entry name" value="ENDONUCLEASE_III_2"/>
    <property type="match status" value="1"/>
</dbReference>
<dbReference type="GO" id="GO:0046872">
    <property type="term" value="F:metal ion binding"/>
    <property type="evidence" value="ECO:0007669"/>
    <property type="project" value="UniProtKB-KW"/>
</dbReference>
<keyword evidence="12" id="KW-0812">Transmembrane</keyword>
<gene>
    <name evidence="10" type="primary">nth</name>
    <name evidence="14" type="ORF">UW32_C0001G0072</name>
</gene>
<evidence type="ECO:0000256" key="8">
    <source>
        <dbReference type="ARBA" id="ARBA00023204"/>
    </source>
</evidence>
<proteinExistence type="inferred from homology"/>
<feature type="transmembrane region" description="Helical" evidence="12">
    <location>
        <begin position="553"/>
        <end position="572"/>
    </location>
</feature>
<feature type="transmembrane region" description="Helical" evidence="12">
    <location>
        <begin position="700"/>
        <end position="718"/>
    </location>
</feature>
<evidence type="ECO:0000256" key="4">
    <source>
        <dbReference type="ARBA" id="ARBA00022763"/>
    </source>
</evidence>
<dbReference type="Pfam" id="PF20990">
    <property type="entry name" value="DUF2207_C"/>
    <property type="match status" value="1"/>
</dbReference>
<evidence type="ECO:0000256" key="12">
    <source>
        <dbReference type="SAM" id="Phobius"/>
    </source>
</evidence>
<dbReference type="PANTHER" id="PTHR10359:SF18">
    <property type="entry name" value="ENDONUCLEASE III"/>
    <property type="match status" value="1"/>
</dbReference>
<evidence type="ECO:0000313" key="14">
    <source>
        <dbReference type="EMBL" id="KKT43480.1"/>
    </source>
</evidence>
<evidence type="ECO:0000256" key="1">
    <source>
        <dbReference type="ARBA" id="ARBA00008343"/>
    </source>
</evidence>
<dbReference type="SUPFAM" id="SSF48150">
    <property type="entry name" value="DNA-glycosylase"/>
    <property type="match status" value="1"/>
</dbReference>
<keyword evidence="5 10" id="KW-0378">Hydrolase</keyword>
<dbReference type="Gene3D" id="1.10.340.30">
    <property type="entry name" value="Hypothetical protein, domain 2"/>
    <property type="match status" value="1"/>
</dbReference>
<comment type="cofactor">
    <cofactor evidence="10">
        <name>[4Fe-4S] cluster</name>
        <dbReference type="ChEBI" id="CHEBI:49883"/>
    </cofactor>
    <text evidence="10">Binds 1 [4Fe-4S] cluster.</text>
</comment>
<dbReference type="HAMAP" id="MF_00942">
    <property type="entry name" value="Nth"/>
    <property type="match status" value="1"/>
</dbReference>
<evidence type="ECO:0000256" key="5">
    <source>
        <dbReference type="ARBA" id="ARBA00022801"/>
    </source>
</evidence>
<dbReference type="InterPro" id="IPR005759">
    <property type="entry name" value="Nth"/>
</dbReference>
<evidence type="ECO:0000256" key="9">
    <source>
        <dbReference type="ARBA" id="ARBA00023295"/>
    </source>
</evidence>
<evidence type="ECO:0000313" key="15">
    <source>
        <dbReference type="Proteomes" id="UP000034051"/>
    </source>
</evidence>
<dbReference type="GO" id="GO:0006285">
    <property type="term" value="P:base-excision repair, AP site formation"/>
    <property type="evidence" value="ECO:0007669"/>
    <property type="project" value="TreeGrafter"/>
</dbReference>
<dbReference type="GO" id="GO:0019104">
    <property type="term" value="F:DNA N-glycosylase activity"/>
    <property type="evidence" value="ECO:0007669"/>
    <property type="project" value="UniProtKB-UniRule"/>
</dbReference>
<keyword evidence="10" id="KW-0456">Lyase</keyword>
<evidence type="ECO:0000256" key="2">
    <source>
        <dbReference type="ARBA" id="ARBA00022485"/>
    </source>
</evidence>
<comment type="caution">
    <text evidence="10">Lacks conserved residue(s) required for the propagation of feature annotation.</text>
</comment>
<evidence type="ECO:0000256" key="3">
    <source>
        <dbReference type="ARBA" id="ARBA00022723"/>
    </source>
</evidence>
<evidence type="ECO:0000256" key="7">
    <source>
        <dbReference type="ARBA" id="ARBA00023014"/>
    </source>
</evidence>
<dbReference type="GO" id="GO:0051539">
    <property type="term" value="F:4 iron, 4 sulfur cluster binding"/>
    <property type="evidence" value="ECO:0007669"/>
    <property type="project" value="UniProtKB-KW"/>
</dbReference>
<dbReference type="CDD" id="cd00056">
    <property type="entry name" value="ENDO3c"/>
    <property type="match status" value="1"/>
</dbReference>
<keyword evidence="14" id="KW-0540">Nuclease</keyword>
<keyword evidence="9 10" id="KW-0326">Glycosidase</keyword>
<accession>A0A0G1H9L9</accession>
<keyword evidence="12" id="KW-1133">Transmembrane helix</keyword>
<evidence type="ECO:0000259" key="13">
    <source>
        <dbReference type="SMART" id="SM00478"/>
    </source>
</evidence>
<dbReference type="InterPro" id="IPR011257">
    <property type="entry name" value="DNA_glycosylase"/>
</dbReference>
<dbReference type="InterPro" id="IPR023170">
    <property type="entry name" value="HhH_base_excis_C"/>
</dbReference>
<dbReference type="Proteomes" id="UP000034051">
    <property type="component" value="Unassembled WGS sequence"/>
</dbReference>
<keyword evidence="14" id="KW-0255">Endonuclease</keyword>
<dbReference type="GO" id="GO:0003677">
    <property type="term" value="F:DNA binding"/>
    <property type="evidence" value="ECO:0007669"/>
    <property type="project" value="UniProtKB-UniRule"/>
</dbReference>
<evidence type="ECO:0000256" key="6">
    <source>
        <dbReference type="ARBA" id="ARBA00023004"/>
    </source>
</evidence>
<comment type="function">
    <text evidence="10">DNA repair enzyme that has both DNA N-glycosylase activity and AP-lyase activity. The DNA N-glycosylase activity releases various damaged pyrimidines from DNA by cleaving the N-glycosidic bond, leaving an AP (apurinic/apyrimidinic) site. The AP-lyase activity cleaves the phosphodiester bond 3' to the AP site by a beta-elimination, leaving a 3'-terminal unsaturated sugar and a product with a terminal 5'-phosphate.</text>
</comment>
<keyword evidence="12" id="KW-0472">Membrane</keyword>
<dbReference type="InterPro" id="IPR004036">
    <property type="entry name" value="Endonuclease-III-like_CS2"/>
</dbReference>
<name>A0A0G1H9L9_9BACT</name>
<keyword evidence="3" id="KW-0479">Metal-binding</keyword>
<evidence type="ECO:0000256" key="10">
    <source>
        <dbReference type="HAMAP-Rule" id="MF_00942"/>
    </source>
</evidence>
<feature type="transmembrane region" description="Helical" evidence="12">
    <location>
        <begin position="673"/>
        <end position="694"/>
    </location>
</feature>
<keyword evidence="8 10" id="KW-0234">DNA repair</keyword>
<keyword evidence="7" id="KW-0411">Iron-sulfur</keyword>
<comment type="caution">
    <text evidence="14">The sequence shown here is derived from an EMBL/GenBank/DDBJ whole genome shotgun (WGS) entry which is preliminary data.</text>
</comment>
<keyword evidence="4 10" id="KW-0227">DNA damage</keyword>
<feature type="region of interest" description="Disordered" evidence="11">
    <location>
        <begin position="827"/>
        <end position="848"/>
    </location>
</feature>
<dbReference type="PATRIC" id="fig|1619017.3.peg.76"/>
<keyword evidence="6" id="KW-0408">Iron</keyword>
<dbReference type="GO" id="GO:0140078">
    <property type="term" value="F:class I DNA-(apurinic or apyrimidinic site) endonuclease activity"/>
    <property type="evidence" value="ECO:0007669"/>
    <property type="project" value="UniProtKB-EC"/>
</dbReference>
<dbReference type="InterPro" id="IPR003265">
    <property type="entry name" value="HhH-GPD_domain"/>
</dbReference>
<dbReference type="FunFam" id="1.10.340.30:FF:000001">
    <property type="entry name" value="Endonuclease III"/>
    <property type="match status" value="1"/>
</dbReference>
<keyword evidence="10" id="KW-0238">DNA-binding</keyword>
<feature type="transmembrane region" description="Helical" evidence="12">
    <location>
        <begin position="436"/>
        <end position="458"/>
    </location>
</feature>
<organism evidence="14 15">
    <name type="scientific">Candidatus Wolfebacteria bacterium GW2011_GWE2_44_13</name>
    <dbReference type="NCBI Taxonomy" id="1619017"/>
    <lineage>
        <taxon>Bacteria</taxon>
        <taxon>Candidatus Wolfeibacteriota</taxon>
    </lineage>
</organism>
<comment type="catalytic activity">
    <reaction evidence="10">
        <text>2'-deoxyribonucleotide-(2'-deoxyribose 5'-phosphate)-2'-deoxyribonucleotide-DNA = a 3'-end 2'-deoxyribonucleotide-(2,3-dehydro-2,3-deoxyribose 5'-phosphate)-DNA + a 5'-end 5'-phospho-2'-deoxyribonucleoside-DNA + H(+)</text>
        <dbReference type="Rhea" id="RHEA:66592"/>
        <dbReference type="Rhea" id="RHEA-COMP:13180"/>
        <dbReference type="Rhea" id="RHEA-COMP:16897"/>
        <dbReference type="Rhea" id="RHEA-COMP:17067"/>
        <dbReference type="ChEBI" id="CHEBI:15378"/>
        <dbReference type="ChEBI" id="CHEBI:136412"/>
        <dbReference type="ChEBI" id="CHEBI:157695"/>
        <dbReference type="ChEBI" id="CHEBI:167181"/>
        <dbReference type="EC" id="4.2.99.18"/>
    </reaction>
</comment>
<feature type="transmembrane region" description="Helical" evidence="12">
    <location>
        <begin position="523"/>
        <end position="547"/>
    </location>
</feature>
<dbReference type="SMART" id="SM00478">
    <property type="entry name" value="ENDO3c"/>
    <property type="match status" value="1"/>
</dbReference>
<reference evidence="14 15" key="1">
    <citation type="journal article" date="2015" name="Nature">
        <title>rRNA introns, odd ribosomes, and small enigmatic genomes across a large radiation of phyla.</title>
        <authorList>
            <person name="Brown C.T."/>
            <person name="Hug L.A."/>
            <person name="Thomas B.C."/>
            <person name="Sharon I."/>
            <person name="Castelle C.J."/>
            <person name="Singh A."/>
            <person name="Wilkins M.J."/>
            <person name="Williams K.H."/>
            <person name="Banfield J.F."/>
        </authorList>
    </citation>
    <scope>NUCLEOTIDE SEQUENCE [LARGE SCALE GENOMIC DNA]</scope>
</reference>
<keyword evidence="2" id="KW-0004">4Fe-4S</keyword>
<protein>
    <recommendedName>
        <fullName evidence="10">Endonuclease III</fullName>
        <ecNumber evidence="10">4.2.99.18</ecNumber>
    </recommendedName>
    <alternativeName>
        <fullName evidence="10">DNA-(apurinic or apyrimidinic site) lyase</fullName>
    </alternativeName>
</protein>
<dbReference type="Gene3D" id="1.10.1670.10">
    <property type="entry name" value="Helix-hairpin-Helix base-excision DNA repair enzymes (C-terminal)"/>
    <property type="match status" value="1"/>
</dbReference>
<sequence length="848" mass="95327">MGPKLLDKRKKKALKIIKKLKELFPVSKIALNYSNNWELLVAVELSAQCTDKKVNEVTEILFKKYKTLNDYVHADPRAFEKDIHATGFYHNKTKNILAAAKMVQGQFGGVVPKTMQEMLEIPGVARKTANVVLGSAYGVVEGIAVDTHVIRLTRLLGLTSESNPVKIERDLMEILPKEEWLEFTYRLIDYGRAYCPARAQKLSIIIPLFLFLLLPNSSFAQQQVYSYDAINTTITVNGDATFTVEEQQLFNYEAGTFHQGWRAISLDKISRITDVQVIDGATGQPLQHSSQRLNKTDPDSWGKYTGYTQDGNVNIEWYYDLANTKHLWVLRYVVHGGFSFYKENDRLYWNALTDYSSPIGLASVKVLFPENADLSSMQFDAYREDSYAINKIVQGNNSIYFETPFIQPYEAFTIDIAFPKGIISESAFWKEWLTAYWGYVGSGIAAVLGVLFSLLYWYRTERYGKGRGVIIAQYEPPQQLRPAMAEVLVKEKITEKTWPATIIDLAVRGYIAIKEEPEDKLVVFIRLSLAVILVGILGAISVLVLFVDVPFEGRMPLVLFIAAPILVLIIAYRKEGSIKKSFAPKSYILEKVKEYENDPSLEEYEVKFLRIIFSGIDLVTKEKKNHFSLKEIKKSSSSQRELARLLNLLKDDLYKETDKDTKAFEKAIHKEKYFMFVLFGLTFFFAMLNKIQIIDLENQLHFLVFVCAIVVAVVIAFIKFESRLSHEGYLLKEDWLGFKLYLETAEKYRMQNLTPDIFEKYLPYAMIFGIEKKWAKSFEGIHMQPPSWYGSSSVGMAAGISSGTSFSPVGFSSSFSSSFSSAFASAGGGGGGGGSAGGGGGGGGGGAS</sequence>
<dbReference type="Pfam" id="PF09972">
    <property type="entry name" value="DUF2207"/>
    <property type="match status" value="1"/>
</dbReference>
<evidence type="ECO:0000256" key="11">
    <source>
        <dbReference type="SAM" id="MobiDB-lite"/>
    </source>
</evidence>
<dbReference type="EC" id="4.2.99.18" evidence="10"/>
<dbReference type="InterPro" id="IPR048389">
    <property type="entry name" value="YciQ-like_C"/>
</dbReference>
<comment type="similarity">
    <text evidence="1 10">Belongs to the Nth/MutY family.</text>
</comment>
<feature type="domain" description="HhH-GPD" evidence="13">
    <location>
        <begin position="45"/>
        <end position="193"/>
    </location>
</feature>
<dbReference type="Pfam" id="PF00730">
    <property type="entry name" value="HhH-GPD"/>
    <property type="match status" value="1"/>
</dbReference>
<dbReference type="EMBL" id="LCHW01000001">
    <property type="protein sequence ID" value="KKT43480.1"/>
    <property type="molecule type" value="Genomic_DNA"/>
</dbReference>
<dbReference type="AlphaFoldDB" id="A0A0G1H9L9"/>